<sequence>MAEMVGSAIVQEGMSRAVSFMLRKNLEKASKGHSAERLEMALSELEFALERTAKLPITEASLLHRRKVLKCGYVEGMDLLNKHKMQGHQEHRQGVKRKRWITCSKNLYVPLSSFGDLNTDDVRRFEWFADCAGKFVRDVESGCSLRHYTFCNPLVRHLLNGKALKYEMVHGSQVCEFFIRPAFLGERGVEASLHFQYMDRSAPEMSFRLLLWLRVSESTDLVGIAIKCTESLAFLSKPAAESAIAELNLLPNLLDSAYAMPWFGDNELYALITKLSRQDPVCCTANGQGPSNIMSSELSQIFPEQVIAFRFESLISVAKYSSCCSSDGVYCTKVQPPTLLLSASFWPHTELMIEATEFRRGSVEETSNMARSVAMECLVGRKELKEHTVRWASKHGAALFCVKPVSQVASVRCPIPGELLREGDRRLR</sequence>
<name>A0ABC9GAR3_9POAL</name>
<dbReference type="Proteomes" id="UP001497457">
    <property type="component" value="Chromosome 8b"/>
</dbReference>
<dbReference type="SMART" id="SM01157">
    <property type="entry name" value="DUF1719"/>
    <property type="match status" value="1"/>
</dbReference>
<proteinExistence type="predicted"/>
<evidence type="ECO:0000313" key="1">
    <source>
        <dbReference type="EMBL" id="CAL5091688.1"/>
    </source>
</evidence>
<reference evidence="2" key="1">
    <citation type="submission" date="2024-06" db="EMBL/GenBank/DDBJ databases">
        <authorList>
            <person name="Ryan C."/>
        </authorList>
    </citation>
    <scope>NUCLEOTIDE SEQUENCE [LARGE SCALE GENOMIC DNA]</scope>
</reference>
<gene>
    <name evidence="1" type="ORF">URODEC1_LOCUS114504</name>
</gene>
<dbReference type="AlphaFoldDB" id="A0ABC9GAR3"/>
<evidence type="ECO:0000313" key="2">
    <source>
        <dbReference type="Proteomes" id="UP001497457"/>
    </source>
</evidence>
<protein>
    <submittedName>
        <fullName evidence="1">Uncharacterized protein</fullName>
    </submittedName>
</protein>
<accession>A0ABC9GAR3</accession>
<organism evidence="1 2">
    <name type="scientific">Urochloa decumbens</name>
    <dbReference type="NCBI Taxonomy" id="240449"/>
    <lineage>
        <taxon>Eukaryota</taxon>
        <taxon>Viridiplantae</taxon>
        <taxon>Streptophyta</taxon>
        <taxon>Embryophyta</taxon>
        <taxon>Tracheophyta</taxon>
        <taxon>Spermatophyta</taxon>
        <taxon>Magnoliopsida</taxon>
        <taxon>Liliopsida</taxon>
        <taxon>Poales</taxon>
        <taxon>Poaceae</taxon>
        <taxon>PACMAD clade</taxon>
        <taxon>Panicoideae</taxon>
        <taxon>Panicodae</taxon>
        <taxon>Paniceae</taxon>
        <taxon>Melinidinae</taxon>
        <taxon>Urochloa</taxon>
    </lineage>
</organism>
<reference evidence="1 2" key="2">
    <citation type="submission" date="2024-10" db="EMBL/GenBank/DDBJ databases">
        <authorList>
            <person name="Ryan C."/>
        </authorList>
    </citation>
    <scope>NUCLEOTIDE SEQUENCE [LARGE SCALE GENOMIC DNA]</scope>
</reference>
<dbReference type="InterPro" id="IPR013181">
    <property type="entry name" value="DUF1719"/>
</dbReference>
<dbReference type="Pfam" id="PF08224">
    <property type="entry name" value="DUF1719"/>
    <property type="match status" value="1"/>
</dbReference>
<dbReference type="PANTHER" id="PTHR33377">
    <property type="entry name" value="OS10G0134700 PROTEIN-RELATED"/>
    <property type="match status" value="1"/>
</dbReference>
<dbReference type="EMBL" id="OZ075118">
    <property type="protein sequence ID" value="CAL5091688.1"/>
    <property type="molecule type" value="Genomic_DNA"/>
</dbReference>
<dbReference type="PANTHER" id="PTHR33377:SF4">
    <property type="entry name" value="OS07G0285800 PROTEIN"/>
    <property type="match status" value="1"/>
</dbReference>
<keyword evidence="2" id="KW-1185">Reference proteome</keyword>